<dbReference type="Proteomes" id="UP000002979">
    <property type="component" value="Unassembled WGS sequence"/>
</dbReference>
<dbReference type="EMBL" id="AAVN02000001">
    <property type="protein sequence ID" value="EBA40641.1"/>
    <property type="molecule type" value="Genomic_DNA"/>
</dbReference>
<protein>
    <submittedName>
        <fullName evidence="1">Uncharacterized protein</fullName>
    </submittedName>
</protein>
<gene>
    <name evidence="1" type="ORF">COLAER_00313</name>
</gene>
<reference evidence="1 2" key="2">
    <citation type="submission" date="2007-04" db="EMBL/GenBank/DDBJ databases">
        <authorList>
            <person name="Fulton L."/>
            <person name="Clifton S."/>
            <person name="Fulton B."/>
            <person name="Xu J."/>
            <person name="Minx P."/>
            <person name="Mardis E.R."/>
            <person name="Wilson R.K."/>
        </authorList>
    </citation>
    <scope>NUCLEOTIDE SEQUENCE [LARGE SCALE GENOMIC DNA]</scope>
    <source>
        <strain evidence="2">ATCC 25986 / DSM 3979 / JCM 10188 / KCTC 3647 / NCTC 11838 / VPI 1003</strain>
    </source>
</reference>
<name>A4E7D3_COLAA</name>
<evidence type="ECO:0000313" key="2">
    <source>
        <dbReference type="Proteomes" id="UP000002979"/>
    </source>
</evidence>
<proteinExistence type="predicted"/>
<sequence>MLAAADIMTMPTMVRINEPKTSGKAAPLIIMRANDMVLVK</sequence>
<accession>A4E7D3</accession>
<organism evidence="1 2">
    <name type="scientific">Collinsella aerofaciens (strain ATCC 25986 / DSM 3979 / JCM 10188 / KCTC 3647 / NCTC 11838 / VPI 1003)</name>
    <dbReference type="NCBI Taxonomy" id="411903"/>
    <lineage>
        <taxon>Bacteria</taxon>
        <taxon>Bacillati</taxon>
        <taxon>Actinomycetota</taxon>
        <taxon>Coriobacteriia</taxon>
        <taxon>Coriobacteriales</taxon>
        <taxon>Coriobacteriaceae</taxon>
        <taxon>Collinsella</taxon>
    </lineage>
</organism>
<reference evidence="1 2" key="1">
    <citation type="submission" date="2007-01" db="EMBL/GenBank/DDBJ databases">
        <title>Draft genome sequence of Collinsella aerofaciens (ATCC 25986).</title>
        <authorList>
            <person name="Sudarsanam P."/>
            <person name="Ley R."/>
            <person name="Guruge J."/>
            <person name="Turnbaugh P.J."/>
            <person name="Mahowald M."/>
            <person name="Liep D."/>
            <person name="Gordon J."/>
        </authorList>
    </citation>
    <scope>NUCLEOTIDE SEQUENCE [LARGE SCALE GENOMIC DNA]</scope>
    <source>
        <strain evidence="2">ATCC 25986 / DSM 3979 / JCM 10188 / KCTC 3647 / NCTC 11838 / VPI 1003</strain>
    </source>
</reference>
<evidence type="ECO:0000313" key="1">
    <source>
        <dbReference type="EMBL" id="EBA40641.1"/>
    </source>
</evidence>
<comment type="caution">
    <text evidence="1">The sequence shown here is derived from an EMBL/GenBank/DDBJ whole genome shotgun (WGS) entry which is preliminary data.</text>
</comment>
<dbReference type="AlphaFoldDB" id="A4E7D3"/>